<feature type="transmembrane region" description="Helical" evidence="1">
    <location>
        <begin position="7"/>
        <end position="31"/>
    </location>
</feature>
<name>A0A6N3F5W8_9CLOT</name>
<evidence type="ECO:0000313" key="2">
    <source>
        <dbReference type="EMBL" id="VYU47400.1"/>
    </source>
</evidence>
<proteinExistence type="predicted"/>
<evidence type="ECO:0000256" key="1">
    <source>
        <dbReference type="SAM" id="Phobius"/>
    </source>
</evidence>
<keyword evidence="1" id="KW-0812">Transmembrane</keyword>
<dbReference type="RefSeq" id="WP_156627000.1">
    <property type="nucleotide sequence ID" value="NZ_CACRTO010000029.1"/>
</dbReference>
<keyword evidence="1" id="KW-1133">Transmembrane helix</keyword>
<feature type="transmembrane region" description="Helical" evidence="1">
    <location>
        <begin position="51"/>
        <end position="71"/>
    </location>
</feature>
<protein>
    <submittedName>
        <fullName evidence="2">Uncharacterized protein</fullName>
    </submittedName>
</protein>
<sequence>MSNRKKIIIGIAIIIVTVVIIIPLVIDYLVIGNNIPSNISNSEWVGFLGSYVGAIVGSLATLIGIFITINFTKKQAELDRENSREILNQDIKFAREQAQEDRRLSVMPYLQLSLNKNKIAEEHDMNILYVIDEDYNKYSLATLTIKNIGVGSVFNFSIKNICFNDIKIGYSLEGNEDAILQVDKHWNLLIDLRFKLEELSLDLFDKLPNGSSSITNYSIPSRYSNKGGRLKFTIEYSDILQNKYYKEVEIVLGIGITYHEEENWARYTEPEIRMNSSKVNKVYRLEVDIDNHTTSLI</sequence>
<dbReference type="AlphaFoldDB" id="A0A6N3F5W8"/>
<keyword evidence="1" id="KW-0472">Membrane</keyword>
<reference evidence="2" key="1">
    <citation type="submission" date="2019-11" db="EMBL/GenBank/DDBJ databases">
        <authorList>
            <person name="Feng L."/>
        </authorList>
    </citation>
    <scope>NUCLEOTIDE SEQUENCE</scope>
    <source>
        <strain evidence="2">CTertiumLFYP3</strain>
    </source>
</reference>
<dbReference type="EMBL" id="CACRTO010000029">
    <property type="protein sequence ID" value="VYU47400.1"/>
    <property type="molecule type" value="Genomic_DNA"/>
</dbReference>
<accession>A0A6N3F5W8</accession>
<organism evidence="2">
    <name type="scientific">Clostridium tertium</name>
    <dbReference type="NCBI Taxonomy" id="1559"/>
    <lineage>
        <taxon>Bacteria</taxon>
        <taxon>Bacillati</taxon>
        <taxon>Bacillota</taxon>
        <taxon>Clostridia</taxon>
        <taxon>Eubacteriales</taxon>
        <taxon>Clostridiaceae</taxon>
        <taxon>Clostridium</taxon>
    </lineage>
</organism>
<gene>
    <name evidence="2" type="ORF">CTLFYP3_02567</name>
</gene>